<feature type="transmembrane region" description="Helical" evidence="1">
    <location>
        <begin position="115"/>
        <end position="138"/>
    </location>
</feature>
<dbReference type="Proteomes" id="UP001642540">
    <property type="component" value="Unassembled WGS sequence"/>
</dbReference>
<dbReference type="EMBL" id="CAXLJM020000053">
    <property type="protein sequence ID" value="CAL8116282.1"/>
    <property type="molecule type" value="Genomic_DNA"/>
</dbReference>
<evidence type="ECO:0000313" key="3">
    <source>
        <dbReference type="Proteomes" id="UP001642540"/>
    </source>
</evidence>
<feature type="transmembrane region" description="Helical" evidence="1">
    <location>
        <begin position="240"/>
        <end position="259"/>
    </location>
</feature>
<feature type="transmembrane region" description="Helical" evidence="1">
    <location>
        <begin position="304"/>
        <end position="326"/>
    </location>
</feature>
<keyword evidence="1" id="KW-1133">Transmembrane helix</keyword>
<name>A0ABP1R3Z2_9HEXA</name>
<evidence type="ECO:0000256" key="1">
    <source>
        <dbReference type="SAM" id="Phobius"/>
    </source>
</evidence>
<keyword evidence="3" id="KW-1185">Reference proteome</keyword>
<sequence>MLLASLICNVPIFLDGITVDVYADPIKLFGVEVKAVQVLNSFVFFNLCWRKSEKILHFANFSSSNFLCGSKRKFSYGFISILPLLLDVLLMDQFWDYVSFSAQGDWNLYLYEIATLVGYVASVLLTNFIDTFITILALSGYNMVRKCSASLEELKKWDVAQKQWKQGDFSCLIDIAKKLQHFFTTLNSLGSSVILNWFCMCVPWVSYKLVGGFPGSGTELVGESVLTLLTTVDKQVIGLIYYWSFIGLYLGIMVLCSEIRRECDNIKREMKRIILQYDPKLRKGKAALCHVEHALENVGIHGGFFFNFSYSFLGSAAGLIVAYAFLALQLRLNCCGSENLDIRRPLII</sequence>
<keyword evidence="1" id="KW-0472">Membrane</keyword>
<feature type="transmembrane region" description="Helical" evidence="1">
    <location>
        <begin position="186"/>
        <end position="207"/>
    </location>
</feature>
<gene>
    <name evidence="2" type="ORF">ODALV1_LOCUS17219</name>
</gene>
<keyword evidence="1" id="KW-0812">Transmembrane</keyword>
<comment type="caution">
    <text evidence="2">The sequence shown here is derived from an EMBL/GenBank/DDBJ whole genome shotgun (WGS) entry which is preliminary data.</text>
</comment>
<proteinExistence type="predicted"/>
<organism evidence="2 3">
    <name type="scientific">Orchesella dallaii</name>
    <dbReference type="NCBI Taxonomy" id="48710"/>
    <lineage>
        <taxon>Eukaryota</taxon>
        <taxon>Metazoa</taxon>
        <taxon>Ecdysozoa</taxon>
        <taxon>Arthropoda</taxon>
        <taxon>Hexapoda</taxon>
        <taxon>Collembola</taxon>
        <taxon>Entomobryomorpha</taxon>
        <taxon>Entomobryoidea</taxon>
        <taxon>Orchesellidae</taxon>
        <taxon>Orchesellinae</taxon>
        <taxon>Orchesella</taxon>
    </lineage>
</organism>
<reference evidence="2 3" key="1">
    <citation type="submission" date="2024-08" db="EMBL/GenBank/DDBJ databases">
        <authorList>
            <person name="Cucini C."/>
            <person name="Frati F."/>
        </authorList>
    </citation>
    <scope>NUCLEOTIDE SEQUENCE [LARGE SCALE GENOMIC DNA]</scope>
</reference>
<protein>
    <recommendedName>
        <fullName evidence="4">Gustatory receptor</fullName>
    </recommendedName>
</protein>
<evidence type="ECO:0008006" key="4">
    <source>
        <dbReference type="Google" id="ProtNLM"/>
    </source>
</evidence>
<feature type="transmembrane region" description="Helical" evidence="1">
    <location>
        <begin position="74"/>
        <end position="95"/>
    </location>
</feature>
<accession>A0ABP1R3Z2</accession>
<evidence type="ECO:0000313" key="2">
    <source>
        <dbReference type="EMBL" id="CAL8116282.1"/>
    </source>
</evidence>